<dbReference type="Gene3D" id="3.30.1340.10">
    <property type="entry name" value="HPr-like"/>
    <property type="match status" value="1"/>
</dbReference>
<dbReference type="PANTHER" id="PTHR33705">
    <property type="entry name" value="PHOSPHOCARRIER PROTEIN HPR"/>
    <property type="match status" value="1"/>
</dbReference>
<dbReference type="PANTHER" id="PTHR33705:SF2">
    <property type="entry name" value="PHOSPHOCARRIER PROTEIN NPR"/>
    <property type="match status" value="1"/>
</dbReference>
<dbReference type="Pfam" id="PF00381">
    <property type="entry name" value="PTS-HPr"/>
    <property type="match status" value="1"/>
</dbReference>
<dbReference type="Proteomes" id="UP000682111">
    <property type="component" value="Unassembled WGS sequence"/>
</dbReference>
<gene>
    <name evidence="9" type="ORF">J27TS8_36280</name>
</gene>
<evidence type="ECO:0000256" key="6">
    <source>
        <dbReference type="ARBA" id="ARBA00022597"/>
    </source>
</evidence>
<dbReference type="InterPro" id="IPR002114">
    <property type="entry name" value="PTS_HPr_Ser_P_site"/>
</dbReference>
<dbReference type="RefSeq" id="WP_095308990.1">
    <property type="nucleotide sequence ID" value="NZ_BORC01000007.1"/>
</dbReference>
<keyword evidence="6" id="KW-0813">Transport</keyword>
<evidence type="ECO:0000256" key="1">
    <source>
        <dbReference type="ARBA" id="ARBA00003681"/>
    </source>
</evidence>
<dbReference type="NCBIfam" id="TIGR01003">
    <property type="entry name" value="PTS_HPr_family"/>
    <property type="match status" value="1"/>
</dbReference>
<protein>
    <recommendedName>
        <fullName evidence="4">Phosphocarrier protein HPr</fullName>
    </recommendedName>
</protein>
<keyword evidence="10" id="KW-1185">Reference proteome</keyword>
<evidence type="ECO:0000313" key="10">
    <source>
        <dbReference type="Proteomes" id="UP000682111"/>
    </source>
</evidence>
<evidence type="ECO:0000259" key="8">
    <source>
        <dbReference type="PROSITE" id="PS51350"/>
    </source>
</evidence>
<evidence type="ECO:0000256" key="5">
    <source>
        <dbReference type="ARBA" id="ARBA00022490"/>
    </source>
</evidence>
<evidence type="ECO:0000256" key="4">
    <source>
        <dbReference type="ARBA" id="ARBA00020422"/>
    </source>
</evidence>
<evidence type="ECO:0000313" key="9">
    <source>
        <dbReference type="EMBL" id="GIN63635.1"/>
    </source>
</evidence>
<dbReference type="AlphaFoldDB" id="A0A920BUU3"/>
<dbReference type="InterPro" id="IPR000032">
    <property type="entry name" value="HPr-like"/>
</dbReference>
<dbReference type="InterPro" id="IPR035895">
    <property type="entry name" value="HPr-like_sf"/>
</dbReference>
<comment type="subcellular location">
    <subcellularLocation>
        <location evidence="2">Cytoplasm</location>
    </subcellularLocation>
</comment>
<accession>A0A920BUU3</accession>
<dbReference type="PRINTS" id="PR00107">
    <property type="entry name" value="PHOSPHOCPHPR"/>
</dbReference>
<dbReference type="SUPFAM" id="SSF55594">
    <property type="entry name" value="HPr-like"/>
    <property type="match status" value="1"/>
</dbReference>
<dbReference type="CDD" id="cd00367">
    <property type="entry name" value="PTS-HPr_like"/>
    <property type="match status" value="1"/>
</dbReference>
<dbReference type="InterPro" id="IPR050399">
    <property type="entry name" value="HPr"/>
</dbReference>
<keyword evidence="6" id="KW-0762">Sugar transport</keyword>
<keyword evidence="5" id="KW-0963">Cytoplasm</keyword>
<dbReference type="PROSITE" id="PS51350">
    <property type="entry name" value="PTS_HPR_DOM"/>
    <property type="match status" value="1"/>
</dbReference>
<comment type="function">
    <text evidence="1">General (non sugar-specific) component of the phosphoenolpyruvate-dependent sugar phosphotransferase system (sugar PTS). This major carbohydrate active-transport system catalyzes the phosphorylation of incoming sugar substrates concomitantly with their translocation across the cell membrane. The phosphoryl group from phosphoenolpyruvate (PEP) is transferred to the phosphoryl carrier protein HPr by enzyme I. Phospho-HPr then transfers it to the PTS EIIA domain.</text>
</comment>
<feature type="domain" description="HPr" evidence="8">
    <location>
        <begin position="1"/>
        <end position="88"/>
    </location>
</feature>
<name>A0A920BUU3_9BACI</name>
<dbReference type="GO" id="GO:0009401">
    <property type="term" value="P:phosphoenolpyruvate-dependent sugar phosphotransferase system"/>
    <property type="evidence" value="ECO:0007669"/>
    <property type="project" value="UniProtKB-KW"/>
</dbReference>
<evidence type="ECO:0000256" key="7">
    <source>
        <dbReference type="ARBA" id="ARBA00022683"/>
    </source>
</evidence>
<keyword evidence="7" id="KW-0598">Phosphotransferase system</keyword>
<evidence type="ECO:0000256" key="2">
    <source>
        <dbReference type="ARBA" id="ARBA00004496"/>
    </source>
</evidence>
<dbReference type="GO" id="GO:0005737">
    <property type="term" value="C:cytoplasm"/>
    <property type="evidence" value="ECO:0007669"/>
    <property type="project" value="UniProtKB-SubCell"/>
</dbReference>
<dbReference type="OrthoDB" id="9809047at2"/>
<dbReference type="EMBL" id="BORC01000007">
    <property type="protein sequence ID" value="GIN63635.1"/>
    <property type="molecule type" value="Genomic_DNA"/>
</dbReference>
<dbReference type="PROSITE" id="PS00589">
    <property type="entry name" value="PTS_HPR_SER"/>
    <property type="match status" value="1"/>
</dbReference>
<proteinExistence type="inferred from homology"/>
<organism evidence="9 10">
    <name type="scientific">Robertmurraya siralis</name>
    <dbReference type="NCBI Taxonomy" id="77777"/>
    <lineage>
        <taxon>Bacteria</taxon>
        <taxon>Bacillati</taxon>
        <taxon>Bacillota</taxon>
        <taxon>Bacilli</taxon>
        <taxon>Bacillales</taxon>
        <taxon>Bacillaceae</taxon>
        <taxon>Robertmurraya</taxon>
    </lineage>
</organism>
<reference evidence="9" key="1">
    <citation type="submission" date="2021-03" db="EMBL/GenBank/DDBJ databases">
        <title>Antimicrobial resistance genes in bacteria isolated from Japanese honey, and their potential for conferring macrolide and lincosamide resistance in the American foulbrood pathogen Paenibacillus larvae.</title>
        <authorList>
            <person name="Okamoto M."/>
            <person name="Kumagai M."/>
            <person name="Kanamori H."/>
            <person name="Takamatsu D."/>
        </authorList>
    </citation>
    <scope>NUCLEOTIDE SEQUENCE</scope>
    <source>
        <strain evidence="9">J27TS8</strain>
    </source>
</reference>
<dbReference type="PROSITE" id="PS00369">
    <property type="entry name" value="PTS_HPR_HIS"/>
    <property type="match status" value="1"/>
</dbReference>
<comment type="similarity">
    <text evidence="3">Belongs to the HPr family.</text>
</comment>
<dbReference type="InterPro" id="IPR001020">
    <property type="entry name" value="PTS_HPr_His_P_site"/>
</dbReference>
<sequence>MLERQYKIIDRAGLHARPATKLVQTANKFKCTITLEYKGRETNLRSIVGLMTLGVVTGEHIKIKTAGTDEVEAIEFIESTLKKEGICE</sequence>
<evidence type="ECO:0000256" key="3">
    <source>
        <dbReference type="ARBA" id="ARBA00010736"/>
    </source>
</evidence>
<comment type="caution">
    <text evidence="9">The sequence shown here is derived from an EMBL/GenBank/DDBJ whole genome shotgun (WGS) entry which is preliminary data.</text>
</comment>